<dbReference type="SUPFAM" id="SSF56300">
    <property type="entry name" value="Metallo-dependent phosphatases"/>
    <property type="match status" value="1"/>
</dbReference>
<dbReference type="RefSeq" id="WP_119840750.1">
    <property type="nucleotide sequence ID" value="NZ_CP060436.1"/>
</dbReference>
<organism evidence="2 3">
    <name type="scientific">Pseudooceanicola algae</name>
    <dbReference type="NCBI Taxonomy" id="1537215"/>
    <lineage>
        <taxon>Bacteria</taxon>
        <taxon>Pseudomonadati</taxon>
        <taxon>Pseudomonadota</taxon>
        <taxon>Alphaproteobacteria</taxon>
        <taxon>Rhodobacterales</taxon>
        <taxon>Paracoccaceae</taxon>
        <taxon>Pseudooceanicola</taxon>
    </lineage>
</organism>
<dbReference type="KEGG" id="palw:PSAL_011340"/>
<dbReference type="GO" id="GO:0016791">
    <property type="term" value="F:phosphatase activity"/>
    <property type="evidence" value="ECO:0007669"/>
    <property type="project" value="TreeGrafter"/>
</dbReference>
<dbReference type="Gene3D" id="3.60.21.10">
    <property type="match status" value="1"/>
</dbReference>
<keyword evidence="3" id="KW-1185">Reference proteome</keyword>
<dbReference type="InterPro" id="IPR004843">
    <property type="entry name" value="Calcineurin-like_PHP"/>
</dbReference>
<dbReference type="PIRSF" id="PIRSF000883">
    <property type="entry name" value="Pesterase_MJ0912"/>
    <property type="match status" value="1"/>
</dbReference>
<evidence type="ECO:0000313" key="3">
    <source>
        <dbReference type="Proteomes" id="UP000283786"/>
    </source>
</evidence>
<dbReference type="OrthoDB" id="9813918at2"/>
<accession>A0A418SC42</accession>
<dbReference type="InterPro" id="IPR050126">
    <property type="entry name" value="Ap4A_hydrolase"/>
</dbReference>
<sequence>MITLECPRLPARFAVIADIHGNADALSAVLSDMADFAPEALLVLGDHFSGPLDPQGTADRLMTLNAYSLAGNHDRNLLEKAPEDMWGSDRIAHEALSPQAFDWLRDLPQLLDFGDVLACHATPLSDGTYWNHEPGPGGILHPRPMAQIADWSAGVTAPLVLFAHTHIPALLRLPTGQILFNPGSVGCPAYDDERPPYPHKVEARSPAAAYAIIDRAGEGFRFTQRYVPYDSARMAQAARNYGEPAWANAVTTGTLGG</sequence>
<dbReference type="InterPro" id="IPR011152">
    <property type="entry name" value="Pesterase_MJ0912"/>
</dbReference>
<evidence type="ECO:0000259" key="1">
    <source>
        <dbReference type="Pfam" id="PF00149"/>
    </source>
</evidence>
<gene>
    <name evidence="2" type="ORF">PSAL_011340</name>
</gene>
<dbReference type="EMBL" id="CP060436">
    <property type="protein sequence ID" value="QPM89905.1"/>
    <property type="molecule type" value="Genomic_DNA"/>
</dbReference>
<proteinExistence type="predicted"/>
<name>A0A418SC42_9RHOB</name>
<dbReference type="Pfam" id="PF00149">
    <property type="entry name" value="Metallophos"/>
    <property type="match status" value="1"/>
</dbReference>
<dbReference type="Proteomes" id="UP000283786">
    <property type="component" value="Chromosome"/>
</dbReference>
<dbReference type="PANTHER" id="PTHR42850:SF2">
    <property type="entry name" value="BLL5683 PROTEIN"/>
    <property type="match status" value="1"/>
</dbReference>
<evidence type="ECO:0000313" key="2">
    <source>
        <dbReference type="EMBL" id="QPM89905.1"/>
    </source>
</evidence>
<dbReference type="CDD" id="cd00838">
    <property type="entry name" value="MPP_superfamily"/>
    <property type="match status" value="1"/>
</dbReference>
<reference evidence="2 3" key="1">
    <citation type="submission" date="2020-08" db="EMBL/GenBank/DDBJ databases">
        <title>Genome sequence of Rhodobacteraceae bacterium Lw-13e.</title>
        <authorList>
            <person name="Poehlein A."/>
            <person name="Wolter L."/>
            <person name="Daniel R."/>
            <person name="Brinkhoff T."/>
        </authorList>
    </citation>
    <scope>NUCLEOTIDE SEQUENCE [LARGE SCALE GENOMIC DNA]</scope>
    <source>
        <strain evidence="2 3">Lw-13e</strain>
    </source>
</reference>
<protein>
    <recommendedName>
        <fullName evidence="1">Calcineurin-like phosphoesterase domain-containing protein</fullName>
    </recommendedName>
</protein>
<dbReference type="AlphaFoldDB" id="A0A418SC42"/>
<feature type="domain" description="Calcineurin-like phosphoesterase" evidence="1">
    <location>
        <begin position="12"/>
        <end position="168"/>
    </location>
</feature>
<dbReference type="PANTHER" id="PTHR42850">
    <property type="entry name" value="METALLOPHOSPHOESTERASE"/>
    <property type="match status" value="1"/>
</dbReference>
<dbReference type="InterPro" id="IPR029052">
    <property type="entry name" value="Metallo-depent_PP-like"/>
</dbReference>
<dbReference type="GO" id="GO:0005737">
    <property type="term" value="C:cytoplasm"/>
    <property type="evidence" value="ECO:0007669"/>
    <property type="project" value="TreeGrafter"/>
</dbReference>